<feature type="transmembrane region" description="Helical" evidence="1">
    <location>
        <begin position="381"/>
        <end position="402"/>
    </location>
</feature>
<dbReference type="PANTHER" id="PTHR36844">
    <property type="entry name" value="PROTEASE PRSW"/>
    <property type="match status" value="1"/>
</dbReference>
<dbReference type="InterPro" id="IPR008984">
    <property type="entry name" value="SMAD_FHA_dom_sf"/>
</dbReference>
<dbReference type="InterPro" id="IPR000253">
    <property type="entry name" value="FHA_dom"/>
</dbReference>
<feature type="transmembrane region" description="Helical" evidence="1">
    <location>
        <begin position="190"/>
        <end position="214"/>
    </location>
</feature>
<dbReference type="Pfam" id="PF00498">
    <property type="entry name" value="FHA"/>
    <property type="match status" value="1"/>
</dbReference>
<keyword evidence="3" id="KW-0378">Hydrolase</keyword>
<evidence type="ECO:0000313" key="4">
    <source>
        <dbReference type="Proteomes" id="UP000654482"/>
    </source>
</evidence>
<dbReference type="Proteomes" id="UP000654482">
    <property type="component" value="Unassembled WGS sequence"/>
</dbReference>
<sequence>MNAVLRQISSPGVTNQPLRSYTLIRDREIEIGRDPKCHIALDPSLYTGVSRRHFALHSRENKWEICDLNSANGTYLNGQRLHQRKILHPGDSIRLGKNGPEFVFEIQATPPPSSLDTVTLTQLFPIISTGRELTQKAYLIPVAITIFFVVLLFASIGEPVVFNLFLAGYLSCAAYYFVYQLCGKSKPWWALLGTGLATAGIIASPLLIVFIFTFRTLLPGSIPLDGETVSFPSLLVRMFFGAGLMEELLKALPVAIALGLGKIARSPLKERLGVTEPLDGILLGAASAVGFTLMETLGQYVPAIVSSTALQSGEGAGQLVGLQLLIPRILGSVSGHIAYSGYLGYFIGLSVLKPRRRWKILGVGYLTAAILHALWNTIGYYLPILLTVVGVTSYACLAAAILKARLLSPTREQNFATRLYK</sequence>
<reference evidence="3" key="1">
    <citation type="submission" date="2020-10" db="EMBL/GenBank/DDBJ databases">
        <authorList>
            <person name="Castelo-Branco R."/>
            <person name="Eusebio N."/>
            <person name="Adriana R."/>
            <person name="Vieira A."/>
            <person name="Brugerolle De Fraissinette N."/>
            <person name="Rezende De Castro R."/>
            <person name="Schneider M.P."/>
            <person name="Vasconcelos V."/>
            <person name="Leao P.N."/>
        </authorList>
    </citation>
    <scope>NUCLEOTIDE SEQUENCE</scope>
    <source>
        <strain evidence="3">LEGE 07157</strain>
    </source>
</reference>
<comment type="caution">
    <text evidence="3">The sequence shown here is derived from an EMBL/GenBank/DDBJ whole genome shotgun (WGS) entry which is preliminary data.</text>
</comment>
<dbReference type="RefSeq" id="WP_194030444.1">
    <property type="nucleotide sequence ID" value="NZ_JADEWZ010000024.1"/>
</dbReference>
<evidence type="ECO:0000259" key="2">
    <source>
        <dbReference type="PROSITE" id="PS50006"/>
    </source>
</evidence>
<gene>
    <name evidence="3" type="ORF">IQ249_15755</name>
</gene>
<proteinExistence type="predicted"/>
<evidence type="ECO:0000256" key="1">
    <source>
        <dbReference type="SAM" id="Phobius"/>
    </source>
</evidence>
<dbReference type="CDD" id="cd00060">
    <property type="entry name" value="FHA"/>
    <property type="match status" value="1"/>
</dbReference>
<dbReference type="SMART" id="SM00240">
    <property type="entry name" value="FHA"/>
    <property type="match status" value="1"/>
</dbReference>
<dbReference type="SUPFAM" id="SSF49879">
    <property type="entry name" value="SMAD/FHA domain"/>
    <property type="match status" value="1"/>
</dbReference>
<dbReference type="GO" id="GO:0008237">
    <property type="term" value="F:metallopeptidase activity"/>
    <property type="evidence" value="ECO:0007669"/>
    <property type="project" value="UniProtKB-KW"/>
</dbReference>
<dbReference type="PANTHER" id="PTHR36844:SF1">
    <property type="entry name" value="PROTEASE PRSW"/>
    <property type="match status" value="1"/>
</dbReference>
<dbReference type="AlphaFoldDB" id="A0A8J7DXS4"/>
<dbReference type="PROSITE" id="PS50006">
    <property type="entry name" value="FHA_DOMAIN"/>
    <property type="match status" value="1"/>
</dbReference>
<feature type="transmembrane region" description="Helical" evidence="1">
    <location>
        <begin position="160"/>
        <end position="178"/>
    </location>
</feature>
<keyword evidence="1" id="KW-0472">Membrane</keyword>
<keyword evidence="1" id="KW-0812">Transmembrane</keyword>
<feature type="transmembrane region" description="Helical" evidence="1">
    <location>
        <begin position="325"/>
        <end position="346"/>
    </location>
</feature>
<dbReference type="EMBL" id="JADEWZ010000024">
    <property type="protein sequence ID" value="MBE9117354.1"/>
    <property type="molecule type" value="Genomic_DNA"/>
</dbReference>
<dbReference type="InterPro" id="IPR026898">
    <property type="entry name" value="PrsW"/>
</dbReference>
<name>A0A8J7DXS4_9CYAN</name>
<protein>
    <submittedName>
        <fullName evidence="3">PrsW family intramembrane metalloprotease</fullName>
    </submittedName>
</protein>
<keyword evidence="3" id="KW-0482">Metalloprotease</keyword>
<dbReference type="Gene3D" id="2.60.200.20">
    <property type="match status" value="1"/>
</dbReference>
<keyword evidence="1" id="KW-1133">Transmembrane helix</keyword>
<keyword evidence="3" id="KW-0645">Protease</keyword>
<accession>A0A8J7DXS4</accession>
<keyword evidence="4" id="KW-1185">Reference proteome</keyword>
<organism evidence="3 4">
    <name type="scientific">Lusitaniella coriacea LEGE 07157</name>
    <dbReference type="NCBI Taxonomy" id="945747"/>
    <lineage>
        <taxon>Bacteria</taxon>
        <taxon>Bacillati</taxon>
        <taxon>Cyanobacteriota</taxon>
        <taxon>Cyanophyceae</taxon>
        <taxon>Spirulinales</taxon>
        <taxon>Lusitaniellaceae</taxon>
        <taxon>Lusitaniella</taxon>
    </lineage>
</organism>
<dbReference type="Pfam" id="PF13367">
    <property type="entry name" value="PrsW-protease"/>
    <property type="match status" value="1"/>
</dbReference>
<feature type="transmembrane region" description="Helical" evidence="1">
    <location>
        <begin position="358"/>
        <end position="375"/>
    </location>
</feature>
<feature type="domain" description="FHA" evidence="2">
    <location>
        <begin position="29"/>
        <end position="81"/>
    </location>
</feature>
<evidence type="ECO:0000313" key="3">
    <source>
        <dbReference type="EMBL" id="MBE9117354.1"/>
    </source>
</evidence>
<feature type="transmembrane region" description="Helical" evidence="1">
    <location>
        <begin position="137"/>
        <end position="154"/>
    </location>
</feature>